<keyword evidence="10" id="KW-1185">Reference proteome</keyword>
<keyword evidence="3" id="KW-0479">Metal-binding</keyword>
<keyword evidence="4 9" id="KW-0378">Hydrolase</keyword>
<keyword evidence="6 9" id="KW-0482">Metalloprotease</keyword>
<accession>A0ABW0NC04</accession>
<comment type="caution">
    <text evidence="9">The sequence shown here is derived from an EMBL/GenBank/DDBJ whole genome shotgun (WGS) entry which is preliminary data.</text>
</comment>
<keyword evidence="7" id="KW-0732">Signal</keyword>
<dbReference type="InterPro" id="IPR051156">
    <property type="entry name" value="Mito/Outer_Membr_Metalloprot"/>
</dbReference>
<keyword evidence="5" id="KW-0862">Zinc</keyword>
<feature type="domain" description="Peptidase M48" evidence="8">
    <location>
        <begin position="102"/>
        <end position="270"/>
    </location>
</feature>
<evidence type="ECO:0000313" key="9">
    <source>
        <dbReference type="EMBL" id="MFC5496703.1"/>
    </source>
</evidence>
<protein>
    <submittedName>
        <fullName evidence="9">M48 family metalloprotease</fullName>
        <ecNumber evidence="9">3.4.24.-</ecNumber>
    </submittedName>
</protein>
<comment type="cofactor">
    <cofactor evidence="1">
        <name>Zn(2+)</name>
        <dbReference type="ChEBI" id="CHEBI:29105"/>
    </cofactor>
</comment>
<feature type="chain" id="PRO_5045378104" evidence="7">
    <location>
        <begin position="35"/>
        <end position="507"/>
    </location>
</feature>
<dbReference type="Pfam" id="PF01435">
    <property type="entry name" value="Peptidase_M48"/>
    <property type="match status" value="1"/>
</dbReference>
<evidence type="ECO:0000259" key="8">
    <source>
        <dbReference type="Pfam" id="PF01435"/>
    </source>
</evidence>
<evidence type="ECO:0000256" key="6">
    <source>
        <dbReference type="ARBA" id="ARBA00023049"/>
    </source>
</evidence>
<evidence type="ECO:0000256" key="1">
    <source>
        <dbReference type="ARBA" id="ARBA00001947"/>
    </source>
</evidence>
<organism evidence="9 10">
    <name type="scientific">Caenimonas terrae</name>
    <dbReference type="NCBI Taxonomy" id="696074"/>
    <lineage>
        <taxon>Bacteria</taxon>
        <taxon>Pseudomonadati</taxon>
        <taxon>Pseudomonadota</taxon>
        <taxon>Betaproteobacteria</taxon>
        <taxon>Burkholderiales</taxon>
        <taxon>Comamonadaceae</taxon>
        <taxon>Caenimonas</taxon>
    </lineage>
</organism>
<dbReference type="Gene3D" id="3.30.2010.10">
    <property type="entry name" value="Metalloproteases ('zincins'), catalytic domain"/>
    <property type="match status" value="1"/>
</dbReference>
<evidence type="ECO:0000256" key="3">
    <source>
        <dbReference type="ARBA" id="ARBA00022723"/>
    </source>
</evidence>
<dbReference type="PANTHER" id="PTHR22726:SF1">
    <property type="entry name" value="METALLOENDOPEPTIDASE OMA1, MITOCHONDRIAL"/>
    <property type="match status" value="1"/>
</dbReference>
<reference evidence="10" key="1">
    <citation type="journal article" date="2019" name="Int. J. Syst. Evol. Microbiol.">
        <title>The Global Catalogue of Microorganisms (GCM) 10K type strain sequencing project: providing services to taxonomists for standard genome sequencing and annotation.</title>
        <authorList>
            <consortium name="The Broad Institute Genomics Platform"/>
            <consortium name="The Broad Institute Genome Sequencing Center for Infectious Disease"/>
            <person name="Wu L."/>
            <person name="Ma J."/>
        </authorList>
    </citation>
    <scope>NUCLEOTIDE SEQUENCE [LARGE SCALE GENOMIC DNA]</scope>
    <source>
        <strain evidence="10">CCUG 57401</strain>
    </source>
</reference>
<evidence type="ECO:0000256" key="5">
    <source>
        <dbReference type="ARBA" id="ARBA00022833"/>
    </source>
</evidence>
<evidence type="ECO:0000256" key="7">
    <source>
        <dbReference type="SAM" id="SignalP"/>
    </source>
</evidence>
<name>A0ABW0NC04_9BURK</name>
<dbReference type="GO" id="GO:0008237">
    <property type="term" value="F:metallopeptidase activity"/>
    <property type="evidence" value="ECO:0007669"/>
    <property type="project" value="UniProtKB-KW"/>
</dbReference>
<dbReference type="InterPro" id="IPR001915">
    <property type="entry name" value="Peptidase_M48"/>
</dbReference>
<gene>
    <name evidence="9" type="ORF">ACFPOE_04080</name>
</gene>
<dbReference type="PANTHER" id="PTHR22726">
    <property type="entry name" value="METALLOENDOPEPTIDASE OMA1"/>
    <property type="match status" value="1"/>
</dbReference>
<evidence type="ECO:0000313" key="10">
    <source>
        <dbReference type="Proteomes" id="UP001596037"/>
    </source>
</evidence>
<proteinExistence type="predicted"/>
<feature type="signal peptide" evidence="7">
    <location>
        <begin position="1"/>
        <end position="34"/>
    </location>
</feature>
<dbReference type="RefSeq" id="WP_376848716.1">
    <property type="nucleotide sequence ID" value="NZ_JBHSMF010000002.1"/>
</dbReference>
<evidence type="ECO:0000256" key="2">
    <source>
        <dbReference type="ARBA" id="ARBA00022670"/>
    </source>
</evidence>
<evidence type="ECO:0000256" key="4">
    <source>
        <dbReference type="ARBA" id="ARBA00022801"/>
    </source>
</evidence>
<dbReference type="Proteomes" id="UP001596037">
    <property type="component" value="Unassembled WGS sequence"/>
</dbReference>
<keyword evidence="2" id="KW-0645">Protease</keyword>
<dbReference type="EMBL" id="JBHSMF010000002">
    <property type="protein sequence ID" value="MFC5496703.1"/>
    <property type="molecule type" value="Genomic_DNA"/>
</dbReference>
<dbReference type="EC" id="3.4.24.-" evidence="9"/>
<sequence length="507" mass="54488">MNPTANPKRTLSGARRAAAALLACLALVQPAARAQLPTLGDAGDLNVSAERKLGERIARELYRDPDYLDDPVLSEYVQGIWQRLLTAARQRGELTAELDDRFAWEVLIGKDRAINAFALPGGWMGLNLGLLSVTTSQDELASVLAHELSHVTQRHISRIMAEENRKGPLMLAAMILGALAASKSPDAANAMIAGSQAVAVQSQLNFSRDMEREADRIGFGVLTQAGYDPQGFVTMFEKLQQASRLNDNGSFPYLRTHPMNTERIAEMQARQPMGRAATPPAPTFEHSMMAARAKVFSYPGVDGLRALVTEAQGMDPARLAPARQAGVLYAAAFASSRLRDGAGAAQWLARLAAVTRGDAGAARLTRLLEAEIALGEGNAARAAALVDLAAPGRPEVLLGSQARVRSGRAPEVSSRLQTWVALHPRDATAWQLLASAYTAQGQTLRSIRAEAEAQVAHLDYAAAVDRFRAAQELVVRGGAGSDHIEASIVDTRAREVQSMLREQALER</sequence>